<accession>A0ABY7GM41</accession>
<evidence type="ECO:0000313" key="2">
    <source>
        <dbReference type="Proteomes" id="UP001162780"/>
    </source>
</evidence>
<dbReference type="RefSeq" id="WP_255186487.1">
    <property type="nucleotide sequence ID" value="NZ_CP113517.1"/>
</dbReference>
<protein>
    <submittedName>
        <fullName evidence="1">DUF1415 domain-containing protein</fullName>
    </submittedName>
</protein>
<organism evidence="1 2">
    <name type="scientific">Methylomonas rapida</name>
    <dbReference type="NCBI Taxonomy" id="2963939"/>
    <lineage>
        <taxon>Bacteria</taxon>
        <taxon>Pseudomonadati</taxon>
        <taxon>Pseudomonadota</taxon>
        <taxon>Gammaproteobacteria</taxon>
        <taxon>Methylococcales</taxon>
        <taxon>Methylococcaceae</taxon>
        <taxon>Methylomonas</taxon>
    </lineage>
</organism>
<keyword evidence="2" id="KW-1185">Reference proteome</keyword>
<gene>
    <name evidence="1" type="ORF">NM686_003415</name>
</gene>
<evidence type="ECO:0000313" key="1">
    <source>
        <dbReference type="EMBL" id="WAR45578.1"/>
    </source>
</evidence>
<proteinExistence type="predicted"/>
<dbReference type="EMBL" id="CP113517">
    <property type="protein sequence ID" value="WAR45578.1"/>
    <property type="molecule type" value="Genomic_DNA"/>
</dbReference>
<dbReference type="InterPro" id="IPR009858">
    <property type="entry name" value="DUF1415"/>
</dbReference>
<dbReference type="Pfam" id="PF07209">
    <property type="entry name" value="DUF1415"/>
    <property type="match status" value="1"/>
</dbReference>
<dbReference type="Proteomes" id="UP001162780">
    <property type="component" value="Chromosome"/>
</dbReference>
<name>A0ABY7GM41_9GAMM</name>
<reference evidence="1" key="1">
    <citation type="submission" date="2022-11" db="EMBL/GenBank/DDBJ databases">
        <title>Methylomonas rapida sp. nov., Carotenoid-Producing Obligate Methanotrophs with High Growth Characteristics and Biotechnological Potential.</title>
        <authorList>
            <person name="Tikhonova E.N."/>
            <person name="Suleimanov R.Z."/>
            <person name="Miroshnikov K."/>
            <person name="Oshkin I.Y."/>
            <person name="Belova S.E."/>
            <person name="Danilova O.V."/>
            <person name="Ashikhmin A."/>
            <person name="Konopkin A."/>
            <person name="But S.Y."/>
            <person name="Khmelenina V.N."/>
            <person name="Kuznetsov N."/>
            <person name="Pimenov N.V."/>
            <person name="Dedysh S.N."/>
        </authorList>
    </citation>
    <scope>NUCLEOTIDE SEQUENCE</scope>
    <source>
        <strain evidence="1">MP1</strain>
    </source>
</reference>
<sequence length="184" mass="21377">MIDQQIIHATQTWLKSFIIAFNICPFAKREQQRNSIRYRVARPNGLENTLETLSDECDYLDTHPETETTLLIFADMFADFDDYLDMLALAEQLLIAQGYEGIYQLASFHPDYHFETETEDSDDPANYTNRSPYPMLHLIREESLDRALANYPDPENIPVRNIKLTRELGLEKLQALLVACYAEH</sequence>